<evidence type="ECO:0000256" key="2">
    <source>
        <dbReference type="ARBA" id="ARBA00022723"/>
    </source>
</evidence>
<dbReference type="GeneID" id="41993162"/>
<dbReference type="InterPro" id="IPR036396">
    <property type="entry name" value="Cyt_P450_sf"/>
</dbReference>
<evidence type="ECO:0000313" key="6">
    <source>
        <dbReference type="Proteomes" id="UP000253153"/>
    </source>
</evidence>
<proteinExistence type="predicted"/>
<dbReference type="InterPro" id="IPR050121">
    <property type="entry name" value="Cytochrome_P450_monoxygenase"/>
</dbReference>
<name>A0A366S4F8_9HYPO</name>
<dbReference type="AlphaFoldDB" id="A0A366S4F8"/>
<comment type="caution">
    <text evidence="5">The sequence shown here is derived from an EMBL/GenBank/DDBJ whole genome shotgun (WGS) entry which is preliminary data.</text>
</comment>
<dbReference type="Gene3D" id="1.10.630.10">
    <property type="entry name" value="Cytochrome P450"/>
    <property type="match status" value="1"/>
</dbReference>
<accession>A0A366S4F8</accession>
<dbReference type="GO" id="GO:0016705">
    <property type="term" value="F:oxidoreductase activity, acting on paired donors, with incorporation or reduction of molecular oxygen"/>
    <property type="evidence" value="ECO:0007669"/>
    <property type="project" value="InterPro"/>
</dbReference>
<comment type="cofactor">
    <cofactor evidence="4">
        <name>heme</name>
        <dbReference type="ChEBI" id="CHEBI:30413"/>
    </cofactor>
</comment>
<dbReference type="GO" id="GO:0004497">
    <property type="term" value="F:monooxygenase activity"/>
    <property type="evidence" value="ECO:0007669"/>
    <property type="project" value="InterPro"/>
</dbReference>
<keyword evidence="6" id="KW-1185">Reference proteome</keyword>
<dbReference type="Pfam" id="PF00067">
    <property type="entry name" value="p450"/>
    <property type="match status" value="1"/>
</dbReference>
<dbReference type="Proteomes" id="UP000253153">
    <property type="component" value="Unassembled WGS sequence"/>
</dbReference>
<dbReference type="PRINTS" id="PR00463">
    <property type="entry name" value="EP450I"/>
</dbReference>
<evidence type="ECO:0000256" key="4">
    <source>
        <dbReference type="PIRSR" id="PIRSR602401-1"/>
    </source>
</evidence>
<dbReference type="InterPro" id="IPR001128">
    <property type="entry name" value="Cyt_P450"/>
</dbReference>
<reference evidence="5 6" key="1">
    <citation type="submission" date="2018-06" db="EMBL/GenBank/DDBJ databases">
        <title>Fusarium incarnatum-equiseti species complex species 28.</title>
        <authorList>
            <person name="Gardiner D.M."/>
        </authorList>
    </citation>
    <scope>NUCLEOTIDE SEQUENCE [LARGE SCALE GENOMIC DNA]</scope>
    <source>
        <strain evidence="5 6">FIESC_28</strain>
    </source>
</reference>
<evidence type="ECO:0008006" key="7">
    <source>
        <dbReference type="Google" id="ProtNLM"/>
    </source>
</evidence>
<keyword evidence="3 4" id="KW-0408">Iron</keyword>
<dbReference type="GO" id="GO:0020037">
    <property type="term" value="F:heme binding"/>
    <property type="evidence" value="ECO:0007669"/>
    <property type="project" value="InterPro"/>
</dbReference>
<dbReference type="RefSeq" id="XP_031018126.1">
    <property type="nucleotide sequence ID" value="XM_031157866.1"/>
</dbReference>
<organism evidence="5 6">
    <name type="scientific">Fusarium coffeatum</name>
    <dbReference type="NCBI Taxonomy" id="231269"/>
    <lineage>
        <taxon>Eukaryota</taxon>
        <taxon>Fungi</taxon>
        <taxon>Dikarya</taxon>
        <taxon>Ascomycota</taxon>
        <taxon>Pezizomycotina</taxon>
        <taxon>Sordariomycetes</taxon>
        <taxon>Hypocreomycetidae</taxon>
        <taxon>Hypocreales</taxon>
        <taxon>Nectriaceae</taxon>
        <taxon>Fusarium</taxon>
        <taxon>Fusarium incarnatum-equiseti species complex</taxon>
    </lineage>
</organism>
<dbReference type="OrthoDB" id="1470350at2759"/>
<dbReference type="PRINTS" id="PR00385">
    <property type="entry name" value="P450"/>
</dbReference>
<dbReference type="CDD" id="cd11060">
    <property type="entry name" value="CYP57A1-like"/>
    <property type="match status" value="1"/>
</dbReference>
<evidence type="ECO:0000256" key="3">
    <source>
        <dbReference type="ARBA" id="ARBA00023004"/>
    </source>
</evidence>
<dbReference type="SUPFAM" id="SSF48264">
    <property type="entry name" value="Cytochrome P450"/>
    <property type="match status" value="1"/>
</dbReference>
<keyword evidence="2 4" id="KW-0479">Metal-binding</keyword>
<evidence type="ECO:0000313" key="5">
    <source>
        <dbReference type="EMBL" id="RBR23535.1"/>
    </source>
</evidence>
<feature type="binding site" description="axial binding residue" evidence="4">
    <location>
        <position position="447"/>
    </location>
    <ligand>
        <name>heme</name>
        <dbReference type="ChEBI" id="CHEBI:30413"/>
    </ligand>
    <ligandPart>
        <name>Fe</name>
        <dbReference type="ChEBI" id="CHEBI:18248"/>
    </ligandPart>
</feature>
<dbReference type="PANTHER" id="PTHR24305">
    <property type="entry name" value="CYTOCHROME P450"/>
    <property type="match status" value="1"/>
</dbReference>
<protein>
    <recommendedName>
        <fullName evidence="7">Cytochrome P450</fullName>
    </recommendedName>
</protein>
<keyword evidence="1 4" id="KW-0349">Heme</keyword>
<dbReference type="InterPro" id="IPR002401">
    <property type="entry name" value="Cyt_P450_E_grp-I"/>
</dbReference>
<dbReference type="PANTHER" id="PTHR24305:SF168">
    <property type="entry name" value="P450, PUTATIVE (EUROFUNG)-RELATED"/>
    <property type="match status" value="1"/>
</dbReference>
<dbReference type="EMBL" id="QKXC01000074">
    <property type="protein sequence ID" value="RBR23535.1"/>
    <property type="molecule type" value="Genomic_DNA"/>
</dbReference>
<sequence>MVFLADQSLMETCFQVIVILFVVQAIRLVQRWHRLRHIPGPKGTGWTSWWQLRRALSGRYHEHLKNASDQFGPLVRIGPNELLSTDPIVLRSMSAVRSTYTKGDFYTSGRIVPNVDNVVSERDEVKHKAMRAKMAPGYAIKENEGYGFEAGIDRQLLNFISLIDRKYLSSTSKSTPLDFAEKTQFFALDVIGDVSFGEPFGYLSQDEDLYQYNEINESSLPVMNIVSVYPWLGRIVHRWPLSLLLPREEDQVGFGRLMGFATQLVRRRLADGAATTKDMMQAHINSGMNEEELIQQAFISIIAGSNTTAHALRMIILALIANPTAYTSLITEIRQYSSPINTPISWKQTQKMPYLQAVVREGLRMWPPVAGLGFKQVPPQGDTINGFFVPGGTQVGQGFYAVGRSKLVWGEDADVFRPERWLLAGQERLREMIAALDLHFGHGKYSCLGKPIALMEIHKAVFELMKRYNFAILNPERPIKTQTSVFMSASDFWVTITRRDEGGMQ</sequence>
<evidence type="ECO:0000256" key="1">
    <source>
        <dbReference type="ARBA" id="ARBA00022617"/>
    </source>
</evidence>
<gene>
    <name evidence="5" type="ORF">FIESC28_03717</name>
</gene>
<dbReference type="GO" id="GO:0005506">
    <property type="term" value="F:iron ion binding"/>
    <property type="evidence" value="ECO:0007669"/>
    <property type="project" value="InterPro"/>
</dbReference>